<feature type="transmembrane region" description="Helical" evidence="1">
    <location>
        <begin position="61"/>
        <end position="79"/>
    </location>
</feature>
<dbReference type="PANTHER" id="PTHR33306">
    <property type="entry name" value="EXPRESSED PROTEIN-RELATED-RELATED"/>
    <property type="match status" value="1"/>
</dbReference>
<comment type="caution">
    <text evidence="2">The sequence shown here is derived from an EMBL/GenBank/DDBJ whole genome shotgun (WGS) entry which is preliminary data.</text>
</comment>
<gene>
    <name evidence="2" type="ORF">G2W53_022612</name>
</gene>
<accession>A0A834TLI6</accession>
<dbReference type="Proteomes" id="UP000634136">
    <property type="component" value="Unassembled WGS sequence"/>
</dbReference>
<evidence type="ECO:0000256" key="1">
    <source>
        <dbReference type="SAM" id="Phobius"/>
    </source>
</evidence>
<name>A0A834TLI6_9FABA</name>
<protein>
    <submittedName>
        <fullName evidence="2">Small heat shock protein HSP</fullName>
    </submittedName>
</protein>
<evidence type="ECO:0000313" key="2">
    <source>
        <dbReference type="EMBL" id="KAF7824468.1"/>
    </source>
</evidence>
<keyword evidence="2" id="KW-0346">Stress response</keyword>
<dbReference type="EMBL" id="JAAIUW010000007">
    <property type="protein sequence ID" value="KAF7824468.1"/>
    <property type="molecule type" value="Genomic_DNA"/>
</dbReference>
<reference evidence="2" key="1">
    <citation type="submission" date="2020-09" db="EMBL/GenBank/DDBJ databases">
        <title>Genome-Enabled Discovery of Anthraquinone Biosynthesis in Senna tora.</title>
        <authorList>
            <person name="Kang S.-H."/>
            <person name="Pandey R.P."/>
            <person name="Lee C.-M."/>
            <person name="Sim J.-S."/>
            <person name="Jeong J.-T."/>
            <person name="Choi B.-S."/>
            <person name="Jung M."/>
            <person name="Ginzburg D."/>
            <person name="Zhao K."/>
            <person name="Won S.Y."/>
            <person name="Oh T.-J."/>
            <person name="Yu Y."/>
            <person name="Kim N.-H."/>
            <person name="Lee O.R."/>
            <person name="Lee T.-H."/>
            <person name="Bashyal P."/>
            <person name="Kim T.-S."/>
            <person name="Lee W.-H."/>
            <person name="Kawkins C."/>
            <person name="Kim C.-K."/>
            <person name="Kim J.S."/>
            <person name="Ahn B.O."/>
            <person name="Rhee S.Y."/>
            <person name="Sohng J.K."/>
        </authorList>
    </citation>
    <scope>NUCLEOTIDE SEQUENCE</scope>
    <source>
        <tissue evidence="2">Leaf</tissue>
    </source>
</reference>
<keyword evidence="1" id="KW-1133">Transmembrane helix</keyword>
<keyword evidence="3" id="KW-1185">Reference proteome</keyword>
<proteinExistence type="predicted"/>
<organism evidence="2 3">
    <name type="scientific">Senna tora</name>
    <dbReference type="NCBI Taxonomy" id="362788"/>
    <lineage>
        <taxon>Eukaryota</taxon>
        <taxon>Viridiplantae</taxon>
        <taxon>Streptophyta</taxon>
        <taxon>Embryophyta</taxon>
        <taxon>Tracheophyta</taxon>
        <taxon>Spermatophyta</taxon>
        <taxon>Magnoliopsida</taxon>
        <taxon>eudicotyledons</taxon>
        <taxon>Gunneridae</taxon>
        <taxon>Pentapetalae</taxon>
        <taxon>rosids</taxon>
        <taxon>fabids</taxon>
        <taxon>Fabales</taxon>
        <taxon>Fabaceae</taxon>
        <taxon>Caesalpinioideae</taxon>
        <taxon>Cassia clade</taxon>
        <taxon>Senna</taxon>
    </lineage>
</organism>
<dbReference type="AlphaFoldDB" id="A0A834TLI6"/>
<keyword evidence="1" id="KW-0472">Membrane</keyword>
<dbReference type="OrthoDB" id="683410at2759"/>
<keyword evidence="1" id="KW-0812">Transmembrane</keyword>
<sequence>MFAIPPLFLPAHSINLPGFLVVLELRAKGGELDGASEANGGGVFSSLIPSPERESFHRAGGTAWGVGLLLVALLFMISYRSSFQERWFPLLTR</sequence>
<dbReference type="PANTHER" id="PTHR33306:SF5">
    <property type="entry name" value="OXIDOREDUCTASE_TRANSITION METAL ION-BINDING PROTEIN"/>
    <property type="match status" value="1"/>
</dbReference>
<evidence type="ECO:0000313" key="3">
    <source>
        <dbReference type="Proteomes" id="UP000634136"/>
    </source>
</evidence>